<evidence type="ECO:0000313" key="1">
    <source>
        <dbReference type="EMBL" id="EET61826.1"/>
    </source>
</evidence>
<sequence length="39" mass="4594">MHGLFSHFYCMAELLPAKWLLTCTGKHAKINRKRFLDSE</sequence>
<dbReference type="EMBL" id="ACCL02000004">
    <property type="protein sequence ID" value="EET61826.1"/>
    <property type="molecule type" value="Genomic_DNA"/>
</dbReference>
<keyword evidence="2" id="KW-1185">Reference proteome</keyword>
<reference evidence="1" key="1">
    <citation type="submission" date="2009-07" db="EMBL/GenBank/DDBJ databases">
        <authorList>
            <person name="Weinstock G."/>
            <person name="Sodergren E."/>
            <person name="Clifton S."/>
            <person name="Fulton L."/>
            <person name="Fulton B."/>
            <person name="Courtney L."/>
            <person name="Fronick C."/>
            <person name="Harrison M."/>
            <person name="Strong C."/>
            <person name="Farmer C."/>
            <person name="Delahaunty K."/>
            <person name="Markovic C."/>
            <person name="Hall O."/>
            <person name="Minx P."/>
            <person name="Tomlinson C."/>
            <person name="Mitreva M."/>
            <person name="Nelson J."/>
            <person name="Hou S."/>
            <person name="Wollam A."/>
            <person name="Pepin K.H."/>
            <person name="Johnson M."/>
            <person name="Bhonagiri V."/>
            <person name="Nash W.E."/>
            <person name="Warren W."/>
            <person name="Chinwalla A."/>
            <person name="Mardis E.R."/>
            <person name="Wilson R.K."/>
        </authorList>
    </citation>
    <scope>NUCLEOTIDE SEQUENCE [LARGE SCALE GENOMIC DNA]</scope>
    <source>
        <strain evidence="1">DSM 14469</strain>
    </source>
</reference>
<accession>C6LBM3</accession>
<protein>
    <submittedName>
        <fullName evidence="1">Uncharacterized protein</fullName>
    </submittedName>
</protein>
<proteinExistence type="predicted"/>
<gene>
    <name evidence="1" type="ORF">BRYFOR_06018</name>
</gene>
<name>C6LBM3_9FIRM</name>
<evidence type="ECO:0000313" key="2">
    <source>
        <dbReference type="Proteomes" id="UP000005561"/>
    </source>
</evidence>
<dbReference type="AlphaFoldDB" id="C6LBM3"/>
<dbReference type="Proteomes" id="UP000005561">
    <property type="component" value="Unassembled WGS sequence"/>
</dbReference>
<comment type="caution">
    <text evidence="1">The sequence shown here is derived from an EMBL/GenBank/DDBJ whole genome shotgun (WGS) entry which is preliminary data.</text>
</comment>
<organism evidence="1 2">
    <name type="scientific">Marvinbryantia formatexigens DSM 14469</name>
    <dbReference type="NCBI Taxonomy" id="478749"/>
    <lineage>
        <taxon>Bacteria</taxon>
        <taxon>Bacillati</taxon>
        <taxon>Bacillota</taxon>
        <taxon>Clostridia</taxon>
        <taxon>Lachnospirales</taxon>
        <taxon>Lachnospiraceae</taxon>
        <taxon>Marvinbryantia</taxon>
    </lineage>
</organism>